<reference evidence="3" key="1">
    <citation type="submission" date="2016-11" db="EMBL/GenBank/DDBJ databases">
        <authorList>
            <person name="Varghese N."/>
            <person name="Submissions S."/>
        </authorList>
    </citation>
    <scope>NUCLEOTIDE SEQUENCE [LARGE SCALE GENOMIC DNA]</scope>
    <source>
        <strain evidence="3">UWOS</strain>
    </source>
</reference>
<name>A0A1M6XNY1_9BACT</name>
<evidence type="ECO:0000313" key="3">
    <source>
        <dbReference type="Proteomes" id="UP000184275"/>
    </source>
</evidence>
<keyword evidence="3" id="KW-1185">Reference proteome</keyword>
<evidence type="ECO:0000313" key="2">
    <source>
        <dbReference type="EMBL" id="SHL07722.1"/>
    </source>
</evidence>
<evidence type="ECO:0000256" key="1">
    <source>
        <dbReference type="SAM" id="SignalP"/>
    </source>
</evidence>
<accession>A0A1M6XNY1</accession>
<sequence>MKNAVRIICGIALLSSLAFASASGEVADSLQNRLSVDLGVSLEGAFGLWNVKLEEDHIRTPEFGFGVSSLWGIGHLAFRISALGKYQAVYVSEGTQATINEGFWRLGGGVAVRLQENSLEGFWTEIGSSWMFPLRKSKTLCEGSDGTQDIRWSLKTDLEVPLEFSLGYRIPVGFVSLDFSLFGMYDLTKPLTFRVNENERQSRAWNVGFRTTLWGLRF</sequence>
<gene>
    <name evidence="2" type="ORF">SAMN05720469_13318</name>
</gene>
<protein>
    <recommendedName>
        <fullName evidence="4">Outer membrane protein beta-barrel domain-containing protein</fullName>
    </recommendedName>
</protein>
<dbReference type="Proteomes" id="UP000184275">
    <property type="component" value="Unassembled WGS sequence"/>
</dbReference>
<dbReference type="EMBL" id="FRAW01000033">
    <property type="protein sequence ID" value="SHL07722.1"/>
    <property type="molecule type" value="Genomic_DNA"/>
</dbReference>
<dbReference type="RefSeq" id="WP_073305795.1">
    <property type="nucleotide sequence ID" value="NZ_FRAW01000033.1"/>
</dbReference>
<feature type="chain" id="PRO_5013223542" description="Outer membrane protein beta-barrel domain-containing protein" evidence="1">
    <location>
        <begin position="21"/>
        <end position="218"/>
    </location>
</feature>
<organism evidence="2 3">
    <name type="scientific">Fibrobacter intestinalis</name>
    <dbReference type="NCBI Taxonomy" id="28122"/>
    <lineage>
        <taxon>Bacteria</taxon>
        <taxon>Pseudomonadati</taxon>
        <taxon>Fibrobacterota</taxon>
        <taxon>Fibrobacteria</taxon>
        <taxon>Fibrobacterales</taxon>
        <taxon>Fibrobacteraceae</taxon>
        <taxon>Fibrobacter</taxon>
    </lineage>
</organism>
<evidence type="ECO:0008006" key="4">
    <source>
        <dbReference type="Google" id="ProtNLM"/>
    </source>
</evidence>
<dbReference type="AlphaFoldDB" id="A0A1M6XNY1"/>
<keyword evidence="1" id="KW-0732">Signal</keyword>
<feature type="signal peptide" evidence="1">
    <location>
        <begin position="1"/>
        <end position="20"/>
    </location>
</feature>
<proteinExistence type="predicted"/>